<dbReference type="EMBL" id="CM010715">
    <property type="protein sequence ID" value="RZC44239.1"/>
    <property type="molecule type" value="Genomic_DNA"/>
</dbReference>
<dbReference type="AlphaFoldDB" id="A0A4Y7IA15"/>
<keyword evidence="2" id="KW-0489">Methyltransferase</keyword>
<dbReference type="InterPro" id="IPR008854">
    <property type="entry name" value="TPMT"/>
</dbReference>
<protein>
    <recommendedName>
        <fullName evidence="8">Thiol methyltransferase 2</fullName>
    </recommendedName>
</protein>
<keyword evidence="7" id="KW-1185">Reference proteome</keyword>
<evidence type="ECO:0000313" key="7">
    <source>
        <dbReference type="Proteomes" id="UP000316621"/>
    </source>
</evidence>
<reference evidence="6 7" key="1">
    <citation type="journal article" date="2018" name="Science">
        <title>The opium poppy genome and morphinan production.</title>
        <authorList>
            <person name="Guo L."/>
            <person name="Winzer T."/>
            <person name="Yang X."/>
            <person name="Li Y."/>
            <person name="Ning Z."/>
            <person name="He Z."/>
            <person name="Teodor R."/>
            <person name="Lu Y."/>
            <person name="Bowser T.A."/>
            <person name="Graham I.A."/>
            <person name="Ye K."/>
        </authorList>
    </citation>
    <scope>NUCLEOTIDE SEQUENCE [LARGE SCALE GENOMIC DNA]</scope>
    <source>
        <strain evidence="7">cv. HN1</strain>
        <tissue evidence="6">Leaves</tissue>
    </source>
</reference>
<keyword evidence="4" id="KW-0949">S-adenosyl-L-methionine</keyword>
<dbReference type="PANTHER" id="PTHR32183:SF11">
    <property type="entry name" value="THIOL METHYLTRANSFERASE 2-RELATED"/>
    <property type="match status" value="1"/>
</dbReference>
<evidence type="ECO:0008006" key="8">
    <source>
        <dbReference type="Google" id="ProtNLM"/>
    </source>
</evidence>
<dbReference type="SUPFAM" id="SSF53335">
    <property type="entry name" value="S-adenosyl-L-methionine-dependent methyltransferases"/>
    <property type="match status" value="1"/>
</dbReference>
<proteinExistence type="predicted"/>
<dbReference type="InterPro" id="IPR029063">
    <property type="entry name" value="SAM-dependent_MTases_sf"/>
</dbReference>
<dbReference type="STRING" id="3469.A0A4Y7IA15"/>
<keyword evidence="1" id="KW-0597">Phosphoprotein</keyword>
<sequence>MEDKNPKMEDRRGEENHSPIFSSKLEKLQGLSDEYSGRWEKCWEQGDTGWDLGQPTPVLLQLLEKETLPKGRVLVPGCGAGHDVVAIANPERYVVGLDISETGIKRAREISSSSPSAKYFEFIEADFFTWRPTEIFDLIFDYTGLLHVADVNMELYRFFCAIEPRMRASWGTRMHELLKPDGELITLMYPTNDRDGGPPFKVSVADFEEVLHPWGFKAISIIDNELAVGKRKGNEKLGRWKRCL</sequence>
<dbReference type="GO" id="GO:0032259">
    <property type="term" value="P:methylation"/>
    <property type="evidence" value="ECO:0007669"/>
    <property type="project" value="UniProtKB-KW"/>
</dbReference>
<evidence type="ECO:0000256" key="2">
    <source>
        <dbReference type="ARBA" id="ARBA00022603"/>
    </source>
</evidence>
<dbReference type="GO" id="GO:0008757">
    <property type="term" value="F:S-adenosylmethionine-dependent methyltransferase activity"/>
    <property type="evidence" value="ECO:0007669"/>
    <property type="project" value="InterPro"/>
</dbReference>
<keyword evidence="3" id="KW-0808">Transferase</keyword>
<dbReference type="Pfam" id="PF05724">
    <property type="entry name" value="TPMT"/>
    <property type="match status" value="1"/>
</dbReference>
<evidence type="ECO:0000256" key="1">
    <source>
        <dbReference type="ARBA" id="ARBA00022553"/>
    </source>
</evidence>
<feature type="compositionally biased region" description="Basic and acidic residues" evidence="5">
    <location>
        <begin position="1"/>
        <end position="17"/>
    </location>
</feature>
<dbReference type="Gene3D" id="3.40.50.150">
    <property type="entry name" value="Vaccinia Virus protein VP39"/>
    <property type="match status" value="1"/>
</dbReference>
<dbReference type="PANTHER" id="PTHR32183">
    <property type="match status" value="1"/>
</dbReference>
<dbReference type="CDD" id="cd02440">
    <property type="entry name" value="AdoMet_MTases"/>
    <property type="match status" value="1"/>
</dbReference>
<accession>A0A4Y7IA15</accession>
<evidence type="ECO:0000256" key="3">
    <source>
        <dbReference type="ARBA" id="ARBA00022679"/>
    </source>
</evidence>
<evidence type="ECO:0000256" key="5">
    <source>
        <dbReference type="SAM" id="MobiDB-lite"/>
    </source>
</evidence>
<name>A0A4Y7IA15_PAPSO</name>
<evidence type="ECO:0000256" key="4">
    <source>
        <dbReference type="ARBA" id="ARBA00022691"/>
    </source>
</evidence>
<organism evidence="6 7">
    <name type="scientific">Papaver somniferum</name>
    <name type="common">Opium poppy</name>
    <dbReference type="NCBI Taxonomy" id="3469"/>
    <lineage>
        <taxon>Eukaryota</taxon>
        <taxon>Viridiplantae</taxon>
        <taxon>Streptophyta</taxon>
        <taxon>Embryophyta</taxon>
        <taxon>Tracheophyta</taxon>
        <taxon>Spermatophyta</taxon>
        <taxon>Magnoliopsida</taxon>
        <taxon>Ranunculales</taxon>
        <taxon>Papaveraceae</taxon>
        <taxon>Papaveroideae</taxon>
        <taxon>Papaver</taxon>
    </lineage>
</organism>
<dbReference type="Gramene" id="RZC44239">
    <property type="protein sequence ID" value="RZC44239"/>
    <property type="gene ID" value="C5167_037180"/>
</dbReference>
<dbReference type="Proteomes" id="UP000316621">
    <property type="component" value="Chromosome 1"/>
</dbReference>
<feature type="region of interest" description="Disordered" evidence="5">
    <location>
        <begin position="1"/>
        <end position="22"/>
    </location>
</feature>
<gene>
    <name evidence="6" type="ORF">C5167_037180</name>
</gene>
<dbReference type="OMA" id="HLCETGS"/>
<evidence type="ECO:0000313" key="6">
    <source>
        <dbReference type="EMBL" id="RZC44239.1"/>
    </source>
</evidence>
<dbReference type="PROSITE" id="PS51585">
    <property type="entry name" value="SAM_MT_TPMT"/>
    <property type="match status" value="1"/>
</dbReference>